<dbReference type="Gene3D" id="3.10.180.10">
    <property type="entry name" value="2,3-Dihydroxybiphenyl 1,2-Dioxygenase, domain 1"/>
    <property type="match status" value="1"/>
</dbReference>
<comment type="caution">
    <text evidence="1">The sequence shown here is derived from an EMBL/GenBank/DDBJ whole genome shotgun (WGS) entry which is preliminary data.</text>
</comment>
<sequence>MASNMISQRKLTKASPEKVFQEFATGKLVSAIFITFSGNCRKALTFYQTCFGGRLQFETFEKELQGYTEIPVVVGSLVSDNIIIYGSDLVHNEGRTIGNYISIFLHCTNVYERKALIKKLLANKKDRIIPDPDDQKLIEITDAFDVGWVLGI</sequence>
<dbReference type="SUPFAM" id="SSF54593">
    <property type="entry name" value="Glyoxalase/Bleomycin resistance protein/Dihydroxybiphenyl dioxygenase"/>
    <property type="match status" value="1"/>
</dbReference>
<keyword evidence="2" id="KW-1185">Reference proteome</keyword>
<accession>A0ABV6HQ70</accession>
<gene>
    <name evidence="1" type="ORF">ACFFI0_21150</name>
</gene>
<name>A0ABV6HQ70_9SPHI</name>
<protein>
    <submittedName>
        <fullName evidence="1">Glyoxalase</fullName>
    </submittedName>
</protein>
<reference evidence="1 2" key="1">
    <citation type="submission" date="2024-09" db="EMBL/GenBank/DDBJ databases">
        <authorList>
            <person name="Sun Q."/>
            <person name="Mori K."/>
        </authorList>
    </citation>
    <scope>NUCLEOTIDE SEQUENCE [LARGE SCALE GENOMIC DNA]</scope>
    <source>
        <strain evidence="1 2">CCM 7765</strain>
    </source>
</reference>
<dbReference type="Proteomes" id="UP001589774">
    <property type="component" value="Unassembled WGS sequence"/>
</dbReference>
<dbReference type="EMBL" id="JBHLWO010000002">
    <property type="protein sequence ID" value="MFC0320846.1"/>
    <property type="molecule type" value="Genomic_DNA"/>
</dbReference>
<dbReference type="InterPro" id="IPR029068">
    <property type="entry name" value="Glyas_Bleomycin-R_OHBP_Dase"/>
</dbReference>
<evidence type="ECO:0000313" key="2">
    <source>
        <dbReference type="Proteomes" id="UP001589774"/>
    </source>
</evidence>
<organism evidence="1 2">
    <name type="scientific">Olivibacter oleidegradans</name>
    <dbReference type="NCBI Taxonomy" id="760123"/>
    <lineage>
        <taxon>Bacteria</taxon>
        <taxon>Pseudomonadati</taxon>
        <taxon>Bacteroidota</taxon>
        <taxon>Sphingobacteriia</taxon>
        <taxon>Sphingobacteriales</taxon>
        <taxon>Sphingobacteriaceae</taxon>
        <taxon>Olivibacter</taxon>
    </lineage>
</organism>
<dbReference type="RefSeq" id="WP_242627228.1">
    <property type="nucleotide sequence ID" value="NZ_JBHLWO010000002.1"/>
</dbReference>
<proteinExistence type="predicted"/>
<evidence type="ECO:0000313" key="1">
    <source>
        <dbReference type="EMBL" id="MFC0320846.1"/>
    </source>
</evidence>